<evidence type="ECO:0000256" key="1">
    <source>
        <dbReference type="SAM" id="MobiDB-lite"/>
    </source>
</evidence>
<accession>A0A6J4JW39</accession>
<protein>
    <submittedName>
        <fullName evidence="3">Uncharacterized protein</fullName>
    </submittedName>
</protein>
<keyword evidence="2" id="KW-1133">Transmembrane helix</keyword>
<evidence type="ECO:0000256" key="2">
    <source>
        <dbReference type="SAM" id="Phobius"/>
    </source>
</evidence>
<feature type="compositionally biased region" description="Pro residues" evidence="1">
    <location>
        <begin position="1"/>
        <end position="12"/>
    </location>
</feature>
<dbReference type="AlphaFoldDB" id="A0A6J4JW39"/>
<name>A0A6J4JW39_9CHLR</name>
<sequence>MNASNPTPPKPTGPRRRLPTTSLGRRRLAMIGVAGESVGVLAGAAGWRISGEPAWIIMAVVSFALAIVMLRHV</sequence>
<evidence type="ECO:0000313" key="3">
    <source>
        <dbReference type="EMBL" id="CAA9288827.1"/>
    </source>
</evidence>
<keyword evidence="2" id="KW-0472">Membrane</keyword>
<feature type="transmembrane region" description="Helical" evidence="2">
    <location>
        <begin position="28"/>
        <end position="47"/>
    </location>
</feature>
<reference evidence="3" key="1">
    <citation type="submission" date="2020-02" db="EMBL/GenBank/DDBJ databases">
        <authorList>
            <person name="Meier V. D."/>
        </authorList>
    </citation>
    <scope>NUCLEOTIDE SEQUENCE</scope>
    <source>
        <strain evidence="3">AVDCRST_MAG77</strain>
    </source>
</reference>
<organism evidence="3">
    <name type="scientific">uncultured Chloroflexota bacterium</name>
    <dbReference type="NCBI Taxonomy" id="166587"/>
    <lineage>
        <taxon>Bacteria</taxon>
        <taxon>Bacillati</taxon>
        <taxon>Chloroflexota</taxon>
        <taxon>environmental samples</taxon>
    </lineage>
</organism>
<dbReference type="EMBL" id="CADCTC010000239">
    <property type="protein sequence ID" value="CAA9288827.1"/>
    <property type="molecule type" value="Genomic_DNA"/>
</dbReference>
<feature type="transmembrane region" description="Helical" evidence="2">
    <location>
        <begin position="53"/>
        <end position="70"/>
    </location>
</feature>
<gene>
    <name evidence="3" type="ORF">AVDCRST_MAG77-4545</name>
</gene>
<keyword evidence="2" id="KW-0812">Transmembrane</keyword>
<proteinExistence type="predicted"/>
<feature type="region of interest" description="Disordered" evidence="1">
    <location>
        <begin position="1"/>
        <end position="21"/>
    </location>
</feature>